<keyword evidence="16" id="KW-1185">Reference proteome</keyword>
<keyword evidence="2 12" id="KW-1003">Cell membrane</keyword>
<protein>
    <recommendedName>
        <fullName evidence="12 13">Cardiolipin synthase</fullName>
        <shortName evidence="12">CL synthase</shortName>
        <ecNumber evidence="12 13">2.7.8.-</ecNumber>
    </recommendedName>
</protein>
<dbReference type="CDD" id="cd09110">
    <property type="entry name" value="PLDc_CLS_1"/>
    <property type="match status" value="1"/>
</dbReference>
<evidence type="ECO:0000256" key="10">
    <source>
        <dbReference type="ARBA" id="ARBA00023209"/>
    </source>
</evidence>
<feature type="active site" evidence="12">
    <location>
        <position position="222"/>
    </location>
</feature>
<evidence type="ECO:0000256" key="12">
    <source>
        <dbReference type="HAMAP-Rule" id="MF_01916"/>
    </source>
</evidence>
<evidence type="ECO:0000256" key="5">
    <source>
        <dbReference type="ARBA" id="ARBA00022692"/>
    </source>
</evidence>
<name>A0A1L8QXU4_9ENTE</name>
<keyword evidence="11 12" id="KW-1208">Phospholipid metabolism</keyword>
<dbReference type="Gene3D" id="3.30.870.10">
    <property type="entry name" value="Endonuclease Chain A"/>
    <property type="match status" value="2"/>
</dbReference>
<feature type="active site" evidence="12">
    <location>
        <position position="404"/>
    </location>
</feature>
<evidence type="ECO:0000256" key="7">
    <source>
        <dbReference type="ARBA" id="ARBA00022989"/>
    </source>
</evidence>
<evidence type="ECO:0000256" key="13">
    <source>
        <dbReference type="NCBIfam" id="TIGR04265"/>
    </source>
</evidence>
<dbReference type="Pfam" id="PF13091">
    <property type="entry name" value="PLDc_2"/>
    <property type="match status" value="2"/>
</dbReference>
<proteinExistence type="inferred from homology"/>
<comment type="catalytic activity">
    <reaction evidence="12">
        <text>2 a 1,2-diacyl-sn-glycero-3-phospho-(1'-sn-glycerol) = a cardiolipin + glycerol</text>
        <dbReference type="Rhea" id="RHEA:31451"/>
        <dbReference type="ChEBI" id="CHEBI:17754"/>
        <dbReference type="ChEBI" id="CHEBI:62237"/>
        <dbReference type="ChEBI" id="CHEBI:64716"/>
    </reaction>
</comment>
<reference evidence="15 16" key="1">
    <citation type="submission" date="2014-12" db="EMBL/GenBank/DDBJ databases">
        <title>Draft genome sequences of 29 type strains of Enterococci.</title>
        <authorList>
            <person name="Zhong Z."/>
            <person name="Sun Z."/>
            <person name="Liu W."/>
            <person name="Zhang W."/>
            <person name="Zhang H."/>
        </authorList>
    </citation>
    <scope>NUCLEOTIDE SEQUENCE [LARGE SCALE GENOMIC DNA]</scope>
    <source>
        <strain evidence="15 16">DSM 17690</strain>
    </source>
</reference>
<evidence type="ECO:0000313" key="16">
    <source>
        <dbReference type="Proteomes" id="UP000182149"/>
    </source>
</evidence>
<dbReference type="InterPro" id="IPR030874">
    <property type="entry name" value="Cardiolipin_synth_Firmi"/>
</dbReference>
<evidence type="ECO:0000256" key="4">
    <source>
        <dbReference type="ARBA" id="ARBA00022679"/>
    </source>
</evidence>
<dbReference type="NCBIfam" id="TIGR04265">
    <property type="entry name" value="bac_cardiolipin"/>
    <property type="match status" value="1"/>
</dbReference>
<feature type="active site" evidence="12">
    <location>
        <position position="220"/>
    </location>
</feature>
<keyword evidence="6" id="KW-0677">Repeat</keyword>
<feature type="domain" description="PLD phosphodiesterase" evidence="14">
    <location>
        <begin position="215"/>
        <end position="242"/>
    </location>
</feature>
<dbReference type="HAMAP" id="MF_01916">
    <property type="entry name" value="Cardiolipin_synth_Cls"/>
    <property type="match status" value="1"/>
</dbReference>
<keyword evidence="10 12" id="KW-0594">Phospholipid biosynthesis</keyword>
<keyword evidence="4 12" id="KW-0808">Transferase</keyword>
<evidence type="ECO:0000313" key="15">
    <source>
        <dbReference type="EMBL" id="OJG12329.1"/>
    </source>
</evidence>
<evidence type="ECO:0000256" key="3">
    <source>
        <dbReference type="ARBA" id="ARBA00022516"/>
    </source>
</evidence>
<feature type="transmembrane region" description="Helical" evidence="12">
    <location>
        <begin position="35"/>
        <end position="56"/>
    </location>
</feature>
<dbReference type="InterPro" id="IPR027379">
    <property type="entry name" value="CLS_N"/>
</dbReference>
<organism evidence="15 16">
    <name type="scientific">Enterococcus aquimarinus</name>
    <dbReference type="NCBI Taxonomy" id="328396"/>
    <lineage>
        <taxon>Bacteria</taxon>
        <taxon>Bacillati</taxon>
        <taxon>Bacillota</taxon>
        <taxon>Bacilli</taxon>
        <taxon>Lactobacillales</taxon>
        <taxon>Enterococcaceae</taxon>
        <taxon>Enterococcus</taxon>
    </lineage>
</organism>
<dbReference type="PROSITE" id="PS50035">
    <property type="entry name" value="PLD"/>
    <property type="match status" value="2"/>
</dbReference>
<feature type="domain" description="PLD phosphodiesterase" evidence="14">
    <location>
        <begin position="397"/>
        <end position="424"/>
    </location>
</feature>
<comment type="subcellular location">
    <subcellularLocation>
        <location evidence="1 12">Cell membrane</location>
        <topology evidence="1 12">Multi-pass membrane protein</topology>
    </subcellularLocation>
</comment>
<gene>
    <name evidence="15" type="ORF">RU93_GL000259</name>
</gene>
<accession>A0A1L8QXU4</accession>
<feature type="transmembrane region" description="Helical" evidence="12">
    <location>
        <begin position="6"/>
        <end position="26"/>
    </location>
</feature>
<keyword evidence="9 12" id="KW-0472">Membrane</keyword>
<keyword evidence="3 12" id="KW-0444">Lipid biosynthesis</keyword>
<dbReference type="RefSeq" id="WP_071873806.1">
    <property type="nucleotide sequence ID" value="NZ_JBHSHF010000002.1"/>
</dbReference>
<dbReference type="OrthoDB" id="9762009at2"/>
<dbReference type="Proteomes" id="UP000182149">
    <property type="component" value="Unassembled WGS sequence"/>
</dbReference>
<dbReference type="InterPro" id="IPR001736">
    <property type="entry name" value="PLipase_D/transphosphatidylase"/>
</dbReference>
<evidence type="ECO:0000256" key="9">
    <source>
        <dbReference type="ARBA" id="ARBA00023136"/>
    </source>
</evidence>
<evidence type="ECO:0000256" key="11">
    <source>
        <dbReference type="ARBA" id="ARBA00023264"/>
    </source>
</evidence>
<evidence type="ECO:0000259" key="14">
    <source>
        <dbReference type="PROSITE" id="PS50035"/>
    </source>
</evidence>
<dbReference type="STRING" id="328396.RU93_GL000259"/>
<dbReference type="GO" id="GO:0032049">
    <property type="term" value="P:cardiolipin biosynthetic process"/>
    <property type="evidence" value="ECO:0007669"/>
    <property type="project" value="UniProtKB-UniRule"/>
</dbReference>
<evidence type="ECO:0000256" key="2">
    <source>
        <dbReference type="ARBA" id="ARBA00022475"/>
    </source>
</evidence>
<comment type="function">
    <text evidence="12">Catalyzes the reversible phosphatidyl group transfer from one phosphatidylglycerol molecule to another to form cardiolipin (CL) (diphosphatidylglycerol) and glycerol.</text>
</comment>
<dbReference type="CDD" id="cd09112">
    <property type="entry name" value="PLDc_CLS_2"/>
    <property type="match status" value="1"/>
</dbReference>
<dbReference type="SUPFAM" id="SSF56024">
    <property type="entry name" value="Phospholipase D/nuclease"/>
    <property type="match status" value="2"/>
</dbReference>
<feature type="active site" evidence="12">
    <location>
        <position position="409"/>
    </location>
</feature>
<dbReference type="GO" id="GO:0005886">
    <property type="term" value="C:plasma membrane"/>
    <property type="evidence" value="ECO:0007669"/>
    <property type="project" value="UniProtKB-SubCell"/>
</dbReference>
<feature type="active site" evidence="12">
    <location>
        <position position="227"/>
    </location>
</feature>
<keyword evidence="8 12" id="KW-0443">Lipid metabolism</keyword>
<dbReference type="SMART" id="SM00155">
    <property type="entry name" value="PLDc"/>
    <property type="match status" value="2"/>
</dbReference>
<evidence type="ECO:0000256" key="1">
    <source>
        <dbReference type="ARBA" id="ARBA00004651"/>
    </source>
</evidence>
<dbReference type="PANTHER" id="PTHR21248">
    <property type="entry name" value="CARDIOLIPIN SYNTHASE"/>
    <property type="match status" value="1"/>
</dbReference>
<comment type="similarity">
    <text evidence="12">Belongs to the phospholipase D family. Cardiolipin synthase subfamily.</text>
</comment>
<dbReference type="InterPro" id="IPR022924">
    <property type="entry name" value="Cardiolipin_synthase"/>
</dbReference>
<sequence>MENNWFVVGLFVLLVINTIGAIITVFRRPRSIASVFAWLLALIFLPGIGFFLYLFAGRKIDDEIIYRLNSHREQRIEEINQLIESHNQQFLIESQSSSSELLKDYFNYSQEAPVTRGNQVRIITDGQEKFKQLLQDIQQAKATIHLEYYAIFDDQIGNQLLQLLVKKAQEGLEVRVLFDPFGGGTTIRFFNPLIQAGGKVLPFITARDFIRKTRLNYHLHRKVVIIDGKISWTGGFNVGDQYLNVTKKFGYWRDTHARIIGTASFSLQEVFIRDWNASVTCAEDYLTYQPKFFTLPTQEELGNISLQIVADGPNRDDQVLKGGFIKMILGAKKRILIQTPYLIPDDSMMDALLIAVRSGVEVNIMIPCMPDHPFIYRATQYYASNLHKKGVKISIYTGGFLHAKVLVIDDHISSFGTMNQDIRSYALNFEVNAFVYNQELTKTLAETFEKDLEQSIELTDAMIAQQSLWLKTKQSVARLLSPIL</sequence>
<keyword evidence="7 12" id="KW-1133">Transmembrane helix</keyword>
<comment type="caution">
    <text evidence="15">The sequence shown here is derived from an EMBL/GenBank/DDBJ whole genome shotgun (WGS) entry which is preliminary data.</text>
</comment>
<dbReference type="EC" id="2.7.8.-" evidence="12 13"/>
<dbReference type="PANTHER" id="PTHR21248:SF22">
    <property type="entry name" value="PHOSPHOLIPASE D"/>
    <property type="match status" value="1"/>
</dbReference>
<evidence type="ECO:0000256" key="8">
    <source>
        <dbReference type="ARBA" id="ARBA00023098"/>
    </source>
</evidence>
<feature type="active site" evidence="12">
    <location>
        <position position="402"/>
    </location>
</feature>
<dbReference type="GO" id="GO:0008808">
    <property type="term" value="F:cardiolipin synthase activity"/>
    <property type="evidence" value="ECO:0007669"/>
    <property type="project" value="UniProtKB-UniRule"/>
</dbReference>
<dbReference type="InterPro" id="IPR025202">
    <property type="entry name" value="PLD-like_dom"/>
</dbReference>
<evidence type="ECO:0000256" key="6">
    <source>
        <dbReference type="ARBA" id="ARBA00022737"/>
    </source>
</evidence>
<dbReference type="AlphaFoldDB" id="A0A1L8QXU4"/>
<dbReference type="EMBL" id="JXKD01000001">
    <property type="protein sequence ID" value="OJG12329.1"/>
    <property type="molecule type" value="Genomic_DNA"/>
</dbReference>
<keyword evidence="5 12" id="KW-0812">Transmembrane</keyword>
<dbReference type="Pfam" id="PF13396">
    <property type="entry name" value="PLDc_N"/>
    <property type="match status" value="1"/>
</dbReference>